<evidence type="ECO:0000259" key="2">
    <source>
        <dbReference type="PROSITE" id="PS51806"/>
    </source>
</evidence>
<protein>
    <recommendedName>
        <fullName evidence="2">DOG1 domain-containing protein</fullName>
    </recommendedName>
</protein>
<dbReference type="InterPro" id="IPR025422">
    <property type="entry name" value="TGA_domain"/>
</dbReference>
<dbReference type="Proteomes" id="UP000287651">
    <property type="component" value="Unassembled WGS sequence"/>
</dbReference>
<organism evidence="3 4">
    <name type="scientific">Ensete ventricosum</name>
    <name type="common">Abyssinian banana</name>
    <name type="synonym">Musa ensete</name>
    <dbReference type="NCBI Taxonomy" id="4639"/>
    <lineage>
        <taxon>Eukaryota</taxon>
        <taxon>Viridiplantae</taxon>
        <taxon>Streptophyta</taxon>
        <taxon>Embryophyta</taxon>
        <taxon>Tracheophyta</taxon>
        <taxon>Spermatophyta</taxon>
        <taxon>Magnoliopsida</taxon>
        <taxon>Liliopsida</taxon>
        <taxon>Zingiberales</taxon>
        <taxon>Musaceae</taxon>
        <taxon>Ensete</taxon>
    </lineage>
</organism>
<evidence type="ECO:0000256" key="1">
    <source>
        <dbReference type="SAM" id="Coils"/>
    </source>
</evidence>
<name>A0A427AAB8_ENSVE</name>
<dbReference type="Pfam" id="PF14144">
    <property type="entry name" value="DOG1"/>
    <property type="match status" value="1"/>
</dbReference>
<feature type="coiled-coil region" evidence="1">
    <location>
        <begin position="150"/>
        <end position="222"/>
    </location>
</feature>
<reference evidence="3 4" key="1">
    <citation type="journal article" date="2014" name="Agronomy (Basel)">
        <title>A Draft Genome Sequence for Ensete ventricosum, the Drought-Tolerant Tree Against Hunger.</title>
        <authorList>
            <person name="Harrison J."/>
            <person name="Moore K.A."/>
            <person name="Paszkiewicz K."/>
            <person name="Jones T."/>
            <person name="Grant M."/>
            <person name="Ambacheew D."/>
            <person name="Muzemil S."/>
            <person name="Studholme D.J."/>
        </authorList>
    </citation>
    <scope>NUCLEOTIDE SEQUENCE [LARGE SCALE GENOMIC DNA]</scope>
</reference>
<dbReference type="GO" id="GO:0006351">
    <property type="term" value="P:DNA-templated transcription"/>
    <property type="evidence" value="ECO:0007669"/>
    <property type="project" value="InterPro"/>
</dbReference>
<dbReference type="GO" id="GO:0043565">
    <property type="term" value="F:sequence-specific DNA binding"/>
    <property type="evidence" value="ECO:0007669"/>
    <property type="project" value="InterPro"/>
</dbReference>
<proteinExistence type="predicted"/>
<dbReference type="EMBL" id="AMZH03003175">
    <property type="protein sequence ID" value="RRT73163.1"/>
    <property type="molecule type" value="Genomic_DNA"/>
</dbReference>
<gene>
    <name evidence="3" type="ORF">B296_00011957</name>
</gene>
<accession>A0A427AAB8</accession>
<dbReference type="InterPro" id="IPR045282">
    <property type="entry name" value="At4g08330-like"/>
</dbReference>
<dbReference type="Pfam" id="PF24046">
    <property type="entry name" value="At4g08330"/>
    <property type="match status" value="1"/>
</dbReference>
<keyword evidence="1" id="KW-0175">Coiled coil</keyword>
<dbReference type="InterPro" id="IPR051886">
    <property type="entry name" value="Seed_Dev/Stress_Resp_Reg"/>
</dbReference>
<evidence type="ECO:0000313" key="4">
    <source>
        <dbReference type="Proteomes" id="UP000287651"/>
    </source>
</evidence>
<dbReference type="PANTHER" id="PTHR46354:SF4">
    <property type="entry name" value="PROTEIN DOG1-LIKE 3"/>
    <property type="match status" value="1"/>
</dbReference>
<dbReference type="AlphaFoldDB" id="A0A427AAB8"/>
<feature type="domain" description="DOG1" evidence="2">
    <location>
        <begin position="24"/>
        <end position="260"/>
    </location>
</feature>
<dbReference type="PROSITE" id="PS51806">
    <property type="entry name" value="DOG1"/>
    <property type="match status" value="1"/>
</dbReference>
<dbReference type="PANTHER" id="PTHR46354">
    <property type="entry name" value="DOG1 DOMAIN-CONTAINING PROTEIN"/>
    <property type="match status" value="1"/>
</dbReference>
<comment type="caution">
    <text evidence="3">The sequence shown here is derived from an EMBL/GenBank/DDBJ whole genome shotgun (WGS) entry which is preliminary data.</text>
</comment>
<sequence length="515" mass="57797">MSSAVENHQRGEETAAARDELRALEHFAKFFECWLAEQERDLQVLRTAAASASEELRLRPLVDRVLGHYEYYYRAKAASLRRHVFPMCSPTWKSSTENLFLWAGGWRATMAFHLLYSKSGLQLEPRLLELVCGNPTRDLADLSLDQLERIDGLHRQTVRLEKEISEEEAQVQESVADARMVELTHALAESEEVEADAMEQEMKKKRDRMNQVFQRADQLRLETLKGLVEILKPVQAVHFLIAAAELHLKVHEFGKSKDAAAAAATARPDPIRKLASVPDARIVKPIEAVHHSPMATRHNRLHMSAGTRSSPSSTSTATAAAQLAAHVLSGSINNRTRLPLLYLFNRTVSPKPFRHRPPMSFLSDYAQPQNPAAASPRSVTYWFVSTSKSLDFESLHCGSCGYELNLSSSDRDTANIGSKYRKSAKKGIVSFVAVDESRFSQIEELRCWPYFESRHSWGLLRRKTKLSCRKCKNFVGVGHYDGSSTLVASDSSGNGEAPKKYFIKISALQPLACDE</sequence>
<evidence type="ECO:0000313" key="3">
    <source>
        <dbReference type="EMBL" id="RRT73163.1"/>
    </source>
</evidence>